<keyword evidence="3" id="KW-1185">Reference proteome</keyword>
<dbReference type="Proteomes" id="UP000185934">
    <property type="component" value="Chromosome"/>
</dbReference>
<protein>
    <recommendedName>
        <fullName evidence="4">Zinc-ribbon domain-containing protein</fullName>
    </recommendedName>
</protein>
<accession>A0A1P8F967</accession>
<evidence type="ECO:0008006" key="4">
    <source>
        <dbReference type="Google" id="ProtNLM"/>
    </source>
</evidence>
<dbReference type="KEGG" id="dfo:Dform_01687"/>
<dbReference type="AlphaFoldDB" id="A0A1P8F967"/>
<evidence type="ECO:0000313" key="3">
    <source>
        <dbReference type="Proteomes" id="UP000185934"/>
    </source>
</evidence>
<reference evidence="3" key="1">
    <citation type="submission" date="2016-11" db="EMBL/GenBank/DDBJ databases">
        <title>Dehalogenimonas formicexedens sp. nov., a chlorinated alkane respiring bacterium isolated from contaminated groundwater.</title>
        <authorList>
            <person name="Key T.A."/>
            <person name="Bowman K.S."/>
            <person name="Lee I."/>
            <person name="Chun J."/>
            <person name="Albuquerque L."/>
            <person name="da Costa M.S."/>
            <person name="Rainey F.A."/>
            <person name="Moe W.M."/>
        </authorList>
    </citation>
    <scope>NUCLEOTIDE SEQUENCE [LARGE SCALE GENOMIC DNA]</scope>
    <source>
        <strain evidence="3">NSZ-14</strain>
    </source>
</reference>
<evidence type="ECO:0000313" key="2">
    <source>
        <dbReference type="EMBL" id="APV45007.1"/>
    </source>
</evidence>
<feature type="transmembrane region" description="Helical" evidence="1">
    <location>
        <begin position="40"/>
        <end position="62"/>
    </location>
</feature>
<proteinExistence type="predicted"/>
<gene>
    <name evidence="2" type="ORF">Dform_01687</name>
</gene>
<keyword evidence="1" id="KW-1133">Transmembrane helix</keyword>
<name>A0A1P8F967_9CHLR</name>
<keyword evidence="1" id="KW-0812">Transmembrane</keyword>
<dbReference type="EMBL" id="CP018258">
    <property type="protein sequence ID" value="APV45007.1"/>
    <property type="molecule type" value="Genomic_DNA"/>
</dbReference>
<sequence>MARLIIGIILTVLALFLLLFTIQNYFGYQVELEPAAANMVLIVTGLPGFLLAAGGVVLIFSYSKRSRQSLPRHDIRVGNSQPGRTLYCRNCGGQLNTNSNYCPKCGTNALA</sequence>
<evidence type="ECO:0000256" key="1">
    <source>
        <dbReference type="SAM" id="Phobius"/>
    </source>
</evidence>
<organism evidence="2 3">
    <name type="scientific">Dehalogenimonas formicexedens</name>
    <dbReference type="NCBI Taxonomy" id="1839801"/>
    <lineage>
        <taxon>Bacteria</taxon>
        <taxon>Bacillati</taxon>
        <taxon>Chloroflexota</taxon>
        <taxon>Dehalococcoidia</taxon>
        <taxon>Dehalococcoidales</taxon>
        <taxon>Dehalococcoidaceae</taxon>
        <taxon>Dehalogenimonas</taxon>
    </lineage>
</organism>
<dbReference type="STRING" id="1839801.Dform_01687"/>
<keyword evidence="1" id="KW-0472">Membrane</keyword>